<evidence type="ECO:0000256" key="1">
    <source>
        <dbReference type="SAM" id="MobiDB-lite"/>
    </source>
</evidence>
<evidence type="ECO:0000313" key="3">
    <source>
        <dbReference type="EMBL" id="EDX78242.1"/>
    </source>
</evidence>
<name>B4VJC5_9CYAN</name>
<feature type="region of interest" description="Disordered" evidence="1">
    <location>
        <begin position="104"/>
        <end position="143"/>
    </location>
</feature>
<keyword evidence="2" id="KW-0472">Membrane</keyword>
<evidence type="ECO:0000256" key="2">
    <source>
        <dbReference type="SAM" id="Phobius"/>
    </source>
</evidence>
<keyword evidence="2" id="KW-0812">Transmembrane</keyword>
<feature type="region of interest" description="Disordered" evidence="1">
    <location>
        <begin position="165"/>
        <end position="357"/>
    </location>
</feature>
<organism evidence="3 4">
    <name type="scientific">Coleofasciculus chthonoplastes PCC 7420</name>
    <dbReference type="NCBI Taxonomy" id="118168"/>
    <lineage>
        <taxon>Bacteria</taxon>
        <taxon>Bacillati</taxon>
        <taxon>Cyanobacteriota</taxon>
        <taxon>Cyanophyceae</taxon>
        <taxon>Coleofasciculales</taxon>
        <taxon>Coleofasciculaceae</taxon>
        <taxon>Coleofasciculus</taxon>
    </lineage>
</organism>
<feature type="transmembrane region" description="Helical" evidence="2">
    <location>
        <begin position="26"/>
        <end position="44"/>
    </location>
</feature>
<protein>
    <submittedName>
        <fullName evidence="3">Uncharacterized protein</fullName>
    </submittedName>
</protein>
<dbReference type="eggNOG" id="ENOG5033RU8">
    <property type="taxonomic scope" value="Bacteria"/>
</dbReference>
<dbReference type="HOGENOM" id="CLU_775467_0_0_3"/>
<reference evidence="3 4" key="1">
    <citation type="submission" date="2008-07" db="EMBL/GenBank/DDBJ databases">
        <authorList>
            <person name="Tandeau de Marsac N."/>
            <person name="Ferriera S."/>
            <person name="Johnson J."/>
            <person name="Kravitz S."/>
            <person name="Beeson K."/>
            <person name="Sutton G."/>
            <person name="Rogers Y.-H."/>
            <person name="Friedman R."/>
            <person name="Frazier M."/>
            <person name="Venter J.C."/>
        </authorList>
    </citation>
    <scope>NUCLEOTIDE SEQUENCE [LARGE SCALE GENOMIC DNA]</scope>
    <source>
        <strain evidence="3 4">PCC 7420</strain>
    </source>
</reference>
<feature type="compositionally biased region" description="Polar residues" evidence="1">
    <location>
        <begin position="313"/>
        <end position="357"/>
    </location>
</feature>
<accession>B4VJC5</accession>
<sequence length="357" mass="38003">MSSPNQVPAYLRYLKARLQPLRQPKFWLSVMGFGLIVLFVWEYWQNPNWLSFLEEDPIREQFENSTDETTLSAEELAANMADIDSSAVLIEEFDQQNALALANLPNQKPGDKKNSLTASAPEPPSTSTPSILNSAADSKLGSSNPFAKASQDFLMGDILSGKGLFPDPNMLNSEPSSSNSETTSANAFQELTEVSGTEASTTSNQNSEQLTQRSDTSPSQTVPTSRTSEQTRVPARTAPRTTTNRGMIQPSYPPASVPTVSGYNGAGQPTYPTGVTPNGTVYNGAGQPMYRSVPAPPAPATGVTTSPVMPTAPANSANVGQYPIQPNNVPSAGNNPTLITPGLQPSQLNGSQLNAPR</sequence>
<feature type="compositionally biased region" description="Polar residues" evidence="1">
    <location>
        <begin position="270"/>
        <end position="281"/>
    </location>
</feature>
<feature type="compositionally biased region" description="Polar residues" evidence="1">
    <location>
        <begin position="131"/>
        <end position="143"/>
    </location>
</feature>
<feature type="compositionally biased region" description="Low complexity" evidence="1">
    <location>
        <begin position="231"/>
        <end position="245"/>
    </location>
</feature>
<keyword evidence="4" id="KW-1185">Reference proteome</keyword>
<dbReference type="OrthoDB" id="459661at2"/>
<gene>
    <name evidence="3" type="ORF">MC7420_7980</name>
</gene>
<dbReference type="RefSeq" id="WP_006098676.1">
    <property type="nucleotide sequence ID" value="NZ_DS989842.1"/>
</dbReference>
<feature type="compositionally biased region" description="Polar residues" evidence="1">
    <location>
        <begin position="192"/>
        <end position="230"/>
    </location>
</feature>
<keyword evidence="2" id="KW-1133">Transmembrane helix</keyword>
<evidence type="ECO:0000313" key="4">
    <source>
        <dbReference type="Proteomes" id="UP000003835"/>
    </source>
</evidence>
<proteinExistence type="predicted"/>
<feature type="compositionally biased region" description="Low complexity" evidence="1">
    <location>
        <begin position="173"/>
        <end position="187"/>
    </location>
</feature>
<dbReference type="AlphaFoldDB" id="B4VJC5"/>
<dbReference type="EMBL" id="DS989842">
    <property type="protein sequence ID" value="EDX78242.1"/>
    <property type="molecule type" value="Genomic_DNA"/>
</dbReference>
<dbReference type="Proteomes" id="UP000003835">
    <property type="component" value="Unassembled WGS sequence"/>
</dbReference>